<gene>
    <name evidence="2" type="ORF">DFQ02_106216</name>
</gene>
<proteinExistence type="predicted"/>
<dbReference type="InterPro" id="IPR029058">
    <property type="entry name" value="AB_hydrolase_fold"/>
</dbReference>
<dbReference type="RefSeq" id="WP_116524555.1">
    <property type="nucleotide sequence ID" value="NZ_QRDX01000006.1"/>
</dbReference>
<organism evidence="2 3">
    <name type="scientific">Seonamhaeicola aphaedonensis</name>
    <dbReference type="NCBI Taxonomy" id="1461338"/>
    <lineage>
        <taxon>Bacteria</taxon>
        <taxon>Pseudomonadati</taxon>
        <taxon>Bacteroidota</taxon>
        <taxon>Flavobacteriia</taxon>
        <taxon>Flavobacteriales</taxon>
        <taxon>Flavobacteriaceae</taxon>
    </lineage>
</organism>
<dbReference type="SUPFAM" id="SSF53474">
    <property type="entry name" value="alpha/beta-Hydrolases"/>
    <property type="match status" value="1"/>
</dbReference>
<dbReference type="Proteomes" id="UP000256629">
    <property type="component" value="Unassembled WGS sequence"/>
</dbReference>
<dbReference type="PANTHER" id="PTHR46438:SF11">
    <property type="entry name" value="LIPASE-RELATED"/>
    <property type="match status" value="1"/>
</dbReference>
<comment type="caution">
    <text evidence="2">The sequence shown here is derived from an EMBL/GenBank/DDBJ whole genome shotgun (WGS) entry which is preliminary data.</text>
</comment>
<dbReference type="EMBL" id="QRDX01000006">
    <property type="protein sequence ID" value="RED47588.1"/>
    <property type="molecule type" value="Genomic_DNA"/>
</dbReference>
<feature type="domain" description="Serine aminopeptidase S33" evidence="1">
    <location>
        <begin position="71"/>
        <end position="171"/>
    </location>
</feature>
<name>A0A3D9HDN9_9FLAO</name>
<evidence type="ECO:0000313" key="3">
    <source>
        <dbReference type="Proteomes" id="UP000256629"/>
    </source>
</evidence>
<dbReference type="OrthoDB" id="9785847at2"/>
<dbReference type="PANTHER" id="PTHR46438">
    <property type="entry name" value="ALPHA/BETA-HYDROLASES SUPERFAMILY PROTEIN"/>
    <property type="match status" value="1"/>
</dbReference>
<evidence type="ECO:0000313" key="2">
    <source>
        <dbReference type="EMBL" id="RED47588.1"/>
    </source>
</evidence>
<reference evidence="2 3" key="1">
    <citation type="submission" date="2018-07" db="EMBL/GenBank/DDBJ databases">
        <title>Genomic Encyclopedia of Type Strains, Phase III (KMG-III): the genomes of soil and plant-associated and newly described type strains.</title>
        <authorList>
            <person name="Whitman W."/>
        </authorList>
    </citation>
    <scope>NUCLEOTIDE SEQUENCE [LARGE SCALE GENOMIC DNA]</scope>
    <source>
        <strain evidence="2 3">CECT 8487</strain>
    </source>
</reference>
<evidence type="ECO:0000259" key="1">
    <source>
        <dbReference type="Pfam" id="PF12146"/>
    </source>
</evidence>
<keyword evidence="3" id="KW-1185">Reference proteome</keyword>
<dbReference type="Pfam" id="PF12146">
    <property type="entry name" value="Hydrolase_4"/>
    <property type="match status" value="1"/>
</dbReference>
<sequence length="275" mass="30859">MQKFIIKLVGSYLNVLSYVSADYAANKALHLFSIPRKGKLNESQKRFLNSAKKELLTFEDLDIATYHWKGNKATILLVHGWESNSARWKNKIKRFTNQGFNVVALDAPAHGASGGKLFNALLYSEFINKVSKKHQPEVIIGHSVGGMASVFFQQKYQLASVKKMILLGTPSEFEGLLKSYIKLLGYNKKIKKSLNKIIFKKFGATPSDFSTSKFSKDIETEGLIIHDVKDTVIPYSDAKLINKSLRNSKLITTKGLGHSLNDNAVTENILEFLEK</sequence>
<dbReference type="AlphaFoldDB" id="A0A3D9HDN9"/>
<protein>
    <submittedName>
        <fullName evidence="2">TAP-like protein</fullName>
    </submittedName>
</protein>
<dbReference type="InterPro" id="IPR022742">
    <property type="entry name" value="Hydrolase_4"/>
</dbReference>
<accession>A0A3D9HDN9</accession>
<dbReference type="Gene3D" id="3.40.50.1820">
    <property type="entry name" value="alpha/beta hydrolase"/>
    <property type="match status" value="1"/>
</dbReference>